<dbReference type="EMBL" id="JH793409">
    <property type="protein sequence ID" value="ELQ42916.1"/>
    <property type="molecule type" value="Genomic_DNA"/>
</dbReference>
<dbReference type="Pfam" id="PF20174">
    <property type="entry name" value="DUF6540"/>
    <property type="match status" value="1"/>
</dbReference>
<sequence>MSCVTEMSYPVCQYLDVFLLKFSLAMADPDLPQPRYHHVVFVQTNADDGSGVKFHVVGDITSLGGMTYESTEFGNPLDDPAFHGSDLLGFTIGDGFRRRWDEVLGGLPTPPKQKEYNVATGRTELVKTWNPLAFYAPGEERQPPWKCTEWTMDHAIPALWKNGLIVDATTKAVAGARGSS</sequence>
<dbReference type="Proteomes" id="UP000011086">
    <property type="component" value="Unassembled WGS sequence"/>
</dbReference>
<organism evidence="1">
    <name type="scientific">Pyricularia oryzae (strain Y34)</name>
    <name type="common">Rice blast fungus</name>
    <name type="synonym">Magnaporthe oryzae</name>
    <dbReference type="NCBI Taxonomy" id="1143189"/>
    <lineage>
        <taxon>Eukaryota</taxon>
        <taxon>Fungi</taxon>
        <taxon>Dikarya</taxon>
        <taxon>Ascomycota</taxon>
        <taxon>Pezizomycotina</taxon>
        <taxon>Sordariomycetes</taxon>
        <taxon>Sordariomycetidae</taxon>
        <taxon>Magnaporthales</taxon>
        <taxon>Pyriculariaceae</taxon>
        <taxon>Pyricularia</taxon>
    </lineage>
</organism>
<gene>
    <name evidence="1" type="ORF">OOU_Y34scaffold00183g3</name>
</gene>
<dbReference type="AlphaFoldDB" id="A0AA97PQ36"/>
<protein>
    <submittedName>
        <fullName evidence="1">Uncharacterized protein</fullName>
    </submittedName>
</protein>
<accession>A0AA97PQ36</accession>
<evidence type="ECO:0000313" key="1">
    <source>
        <dbReference type="EMBL" id="ELQ42916.1"/>
    </source>
</evidence>
<name>A0AA97PQ36_PYRO3</name>
<proteinExistence type="predicted"/>
<dbReference type="InterPro" id="IPR046670">
    <property type="entry name" value="DUF6540"/>
</dbReference>
<reference evidence="1" key="1">
    <citation type="journal article" date="2012" name="PLoS Genet.">
        <title>Comparative analysis of the genomes of two field isolates of the rice blast fungus Magnaporthe oryzae.</title>
        <authorList>
            <person name="Xue M."/>
            <person name="Yang J."/>
            <person name="Li Z."/>
            <person name="Hu S."/>
            <person name="Yao N."/>
            <person name="Dean R.A."/>
            <person name="Zhao W."/>
            <person name="Shen M."/>
            <person name="Zhang H."/>
            <person name="Li C."/>
            <person name="Liu L."/>
            <person name="Cao L."/>
            <person name="Xu X."/>
            <person name="Xing Y."/>
            <person name="Hsiang T."/>
            <person name="Zhang Z."/>
            <person name="Xu J.R."/>
            <person name="Peng Y.L."/>
        </authorList>
    </citation>
    <scope>NUCLEOTIDE SEQUENCE</scope>
    <source>
        <strain evidence="1">Y34</strain>
    </source>
</reference>